<feature type="transmembrane region" description="Helical" evidence="13">
    <location>
        <begin position="67"/>
        <end position="89"/>
    </location>
</feature>
<evidence type="ECO:0000256" key="10">
    <source>
        <dbReference type="ARBA" id="ARBA00023004"/>
    </source>
</evidence>
<accession>A0A917WQF4</accession>
<dbReference type="Proteomes" id="UP000642070">
    <property type="component" value="Unassembled WGS sequence"/>
</dbReference>
<dbReference type="InterPro" id="IPR039261">
    <property type="entry name" value="FNR_nucleotide-bd"/>
</dbReference>
<proteinExistence type="predicted"/>
<feature type="transmembrane region" description="Helical" evidence="13">
    <location>
        <begin position="109"/>
        <end position="130"/>
    </location>
</feature>
<evidence type="ECO:0000256" key="13">
    <source>
        <dbReference type="SAM" id="Phobius"/>
    </source>
</evidence>
<protein>
    <submittedName>
        <fullName evidence="15">Oxidoreductase</fullName>
    </submittedName>
</protein>
<dbReference type="GO" id="GO:0016491">
    <property type="term" value="F:oxidoreductase activity"/>
    <property type="evidence" value="ECO:0007669"/>
    <property type="project" value="UniProtKB-KW"/>
</dbReference>
<dbReference type="RefSeq" id="WP_190249722.1">
    <property type="nucleotide sequence ID" value="NZ_BMPI01000009.1"/>
</dbReference>
<evidence type="ECO:0000256" key="4">
    <source>
        <dbReference type="ARBA" id="ARBA00022692"/>
    </source>
</evidence>
<keyword evidence="8 13" id="KW-1133">Transmembrane helix</keyword>
<dbReference type="InterPro" id="IPR050415">
    <property type="entry name" value="MRET"/>
</dbReference>
<reference evidence="15" key="2">
    <citation type="submission" date="2020-09" db="EMBL/GenBank/DDBJ databases">
        <authorList>
            <person name="Sun Q."/>
            <person name="Ohkuma M."/>
        </authorList>
    </citation>
    <scope>NUCLEOTIDE SEQUENCE</scope>
    <source>
        <strain evidence="15">JCM 19831</strain>
    </source>
</reference>
<dbReference type="Pfam" id="PF00175">
    <property type="entry name" value="NAD_binding_1"/>
    <property type="match status" value="1"/>
</dbReference>
<feature type="transmembrane region" description="Helical" evidence="13">
    <location>
        <begin position="142"/>
        <end position="160"/>
    </location>
</feature>
<dbReference type="Gene3D" id="2.40.30.10">
    <property type="entry name" value="Translation factors"/>
    <property type="match status" value="1"/>
</dbReference>
<dbReference type="InterPro" id="IPR013130">
    <property type="entry name" value="Fe3_Rdtase_TM_dom"/>
</dbReference>
<keyword evidence="3" id="KW-0285">Flavoprotein</keyword>
<keyword evidence="6" id="KW-0479">Metal-binding</keyword>
<keyword evidence="9" id="KW-0560">Oxidoreductase</keyword>
<dbReference type="Pfam" id="PF01794">
    <property type="entry name" value="Ferric_reduct"/>
    <property type="match status" value="1"/>
</dbReference>
<evidence type="ECO:0000256" key="3">
    <source>
        <dbReference type="ARBA" id="ARBA00022630"/>
    </source>
</evidence>
<keyword evidence="16" id="KW-1185">Reference proteome</keyword>
<evidence type="ECO:0000313" key="16">
    <source>
        <dbReference type="Proteomes" id="UP000642070"/>
    </source>
</evidence>
<dbReference type="EMBL" id="BMPI01000009">
    <property type="protein sequence ID" value="GGM20949.1"/>
    <property type="molecule type" value="Genomic_DNA"/>
</dbReference>
<dbReference type="SUPFAM" id="SSF63380">
    <property type="entry name" value="Riboflavin synthase domain-like"/>
    <property type="match status" value="1"/>
</dbReference>
<dbReference type="InterPro" id="IPR017927">
    <property type="entry name" value="FAD-bd_FR_type"/>
</dbReference>
<keyword evidence="4 13" id="KW-0812">Transmembrane</keyword>
<comment type="cofactor">
    <cofactor evidence="1">
        <name>FAD</name>
        <dbReference type="ChEBI" id="CHEBI:57692"/>
    </cofactor>
</comment>
<feature type="transmembrane region" description="Helical" evidence="13">
    <location>
        <begin position="172"/>
        <end position="192"/>
    </location>
</feature>
<evidence type="ECO:0000256" key="11">
    <source>
        <dbReference type="ARBA" id="ARBA00023014"/>
    </source>
</evidence>
<dbReference type="PANTHER" id="PTHR47354">
    <property type="entry name" value="NADH OXIDOREDUCTASE HCR"/>
    <property type="match status" value="1"/>
</dbReference>
<reference evidence="15" key="1">
    <citation type="journal article" date="2014" name="Int. J. Syst. Evol. Microbiol.">
        <title>Complete genome sequence of Corynebacterium casei LMG S-19264T (=DSM 44701T), isolated from a smear-ripened cheese.</title>
        <authorList>
            <consortium name="US DOE Joint Genome Institute (JGI-PGF)"/>
            <person name="Walter F."/>
            <person name="Albersmeier A."/>
            <person name="Kalinowski J."/>
            <person name="Ruckert C."/>
        </authorList>
    </citation>
    <scope>NUCLEOTIDE SEQUENCE</scope>
    <source>
        <strain evidence="15">JCM 19831</strain>
    </source>
</reference>
<dbReference type="InterPro" id="IPR017938">
    <property type="entry name" value="Riboflavin_synthase-like_b-brl"/>
</dbReference>
<dbReference type="GO" id="GO:0046872">
    <property type="term" value="F:metal ion binding"/>
    <property type="evidence" value="ECO:0007669"/>
    <property type="project" value="UniProtKB-KW"/>
</dbReference>
<dbReference type="PANTHER" id="PTHR47354:SF8">
    <property type="entry name" value="1,2-PHENYLACETYL-COA EPOXIDASE, SUBUNIT E"/>
    <property type="match status" value="1"/>
</dbReference>
<evidence type="ECO:0000256" key="12">
    <source>
        <dbReference type="ARBA" id="ARBA00023136"/>
    </source>
</evidence>
<evidence type="ECO:0000256" key="9">
    <source>
        <dbReference type="ARBA" id="ARBA00023002"/>
    </source>
</evidence>
<keyword evidence="5" id="KW-0001">2Fe-2S</keyword>
<gene>
    <name evidence="15" type="ORF">GCM10007977_022600</name>
</gene>
<sequence length="424" mass="46471">MLVVVALWVRNRGVQDLTGVAPGLTSLGRLTGLVSTDLLLVQVLLMARVPWIERSFGQDRLAAWHRWTGFTSFNLMLAHVVLVAVGYAASEDTGPLGELWHLVTTYPGMLLAAAASLALTIVVVTSVRAARRRLRYESWHLLHLYAYLGVALAIPHELWTGTDFVASPAARAYWWTIYLTAAGCLVLFRIGLPAWRTLRHRPVVAAVVPEGPGVFSVYLRGRHLDRLPARAGQFFLWRFLDGPGRSRANPYSLSAGPRPDLLRVTVKDLGEGSRRVATVRPGTKVVIEGPYGRLTAPPADGRPITMLASGVGITPLRAILDEVRVPVTLLYRARTADDLLFKDELDAAVIAGGLRVGYLIGPRAGEGSWVPAGFRDDQLPRWVPGIHTHHVYVCGPDAWMSVAAAAVLRAGVPPRRLHTERFSW</sequence>
<name>A0A917WQF4_9ACTN</name>
<comment type="subcellular location">
    <subcellularLocation>
        <location evidence="2">Membrane</location>
        <topology evidence="2">Multi-pass membrane protein</topology>
    </subcellularLocation>
</comment>
<evidence type="ECO:0000256" key="8">
    <source>
        <dbReference type="ARBA" id="ARBA00022989"/>
    </source>
</evidence>
<evidence type="ECO:0000313" key="15">
    <source>
        <dbReference type="EMBL" id="GGM20949.1"/>
    </source>
</evidence>
<dbReference type="AlphaFoldDB" id="A0A917WQF4"/>
<keyword evidence="10" id="KW-0408">Iron</keyword>
<dbReference type="PRINTS" id="PR00406">
    <property type="entry name" value="CYTB5RDTASE"/>
</dbReference>
<evidence type="ECO:0000256" key="2">
    <source>
        <dbReference type="ARBA" id="ARBA00004141"/>
    </source>
</evidence>
<organism evidence="15 16">
    <name type="scientific">Dactylosporangium sucinum</name>
    <dbReference type="NCBI Taxonomy" id="1424081"/>
    <lineage>
        <taxon>Bacteria</taxon>
        <taxon>Bacillati</taxon>
        <taxon>Actinomycetota</taxon>
        <taxon>Actinomycetes</taxon>
        <taxon>Micromonosporales</taxon>
        <taxon>Micromonosporaceae</taxon>
        <taxon>Dactylosporangium</taxon>
    </lineage>
</organism>
<dbReference type="GO" id="GO:0051537">
    <property type="term" value="F:2 iron, 2 sulfur cluster binding"/>
    <property type="evidence" value="ECO:0007669"/>
    <property type="project" value="UniProtKB-KW"/>
</dbReference>
<evidence type="ECO:0000256" key="5">
    <source>
        <dbReference type="ARBA" id="ARBA00022714"/>
    </source>
</evidence>
<keyword evidence="11" id="KW-0411">Iron-sulfur</keyword>
<evidence type="ECO:0000256" key="7">
    <source>
        <dbReference type="ARBA" id="ARBA00022827"/>
    </source>
</evidence>
<evidence type="ECO:0000259" key="14">
    <source>
        <dbReference type="PROSITE" id="PS51384"/>
    </source>
</evidence>
<feature type="domain" description="FAD-binding FR-type" evidence="14">
    <location>
        <begin position="197"/>
        <end position="297"/>
    </location>
</feature>
<comment type="caution">
    <text evidence="15">The sequence shown here is derived from an EMBL/GenBank/DDBJ whole genome shotgun (WGS) entry which is preliminary data.</text>
</comment>
<dbReference type="Gene3D" id="3.40.50.80">
    <property type="entry name" value="Nucleotide-binding domain of ferredoxin-NADP reductase (FNR) module"/>
    <property type="match status" value="1"/>
</dbReference>
<dbReference type="PROSITE" id="PS51384">
    <property type="entry name" value="FAD_FR"/>
    <property type="match status" value="1"/>
</dbReference>
<evidence type="ECO:0000256" key="1">
    <source>
        <dbReference type="ARBA" id="ARBA00001974"/>
    </source>
</evidence>
<dbReference type="GO" id="GO:0050660">
    <property type="term" value="F:flavin adenine dinucleotide binding"/>
    <property type="evidence" value="ECO:0007669"/>
    <property type="project" value="TreeGrafter"/>
</dbReference>
<dbReference type="SUPFAM" id="SSF52343">
    <property type="entry name" value="Ferredoxin reductase-like, C-terminal NADP-linked domain"/>
    <property type="match status" value="1"/>
</dbReference>
<keyword evidence="12 13" id="KW-0472">Membrane</keyword>
<dbReference type="GO" id="GO:0016020">
    <property type="term" value="C:membrane"/>
    <property type="evidence" value="ECO:0007669"/>
    <property type="project" value="UniProtKB-SubCell"/>
</dbReference>
<keyword evidence="7" id="KW-0274">FAD</keyword>
<evidence type="ECO:0000256" key="6">
    <source>
        <dbReference type="ARBA" id="ARBA00022723"/>
    </source>
</evidence>
<dbReference type="InterPro" id="IPR001433">
    <property type="entry name" value="OxRdtase_FAD/NAD-bd"/>
</dbReference>